<evidence type="ECO:0000313" key="2">
    <source>
        <dbReference type="EMBL" id="UWN56944.1"/>
    </source>
</evidence>
<accession>A0ABY5UZW4</accession>
<keyword evidence="3" id="KW-1185">Reference proteome</keyword>
<sequence length="345" mass="37603">MDSLKDKTIAVTGGTGLVGSHLTAELLREGCSVRLIVRNAGKTDLLKATLRRMGVADRYDRIEFRQTALNNPHTLREAVRGTQVLFHCAAQVSFDPERADDIVSSNTEITTHIVNSCLECGVGLLVHCSSIATLGEPRHEGEPVTESCTLDSPVGKSAYAISKIYAENIVRRGIAQGLKAVIVNPAIVIGEGNWTSGSSLLIAFGARGGFFYTRGVKSYVDVRDVARAMVLLAQRPETAGSRFILSADSLSFRDFFGIVARAAGRPAPSIPIGKPALRMASKLDERISRMTGREYLLSPSVVENASSRSRHCGELISRTTGFRYTPLHETLKRVTRAYIDEKRNR</sequence>
<dbReference type="Gene3D" id="3.40.50.720">
    <property type="entry name" value="NAD(P)-binding Rossmann-like Domain"/>
    <property type="match status" value="1"/>
</dbReference>
<dbReference type="InterPro" id="IPR051783">
    <property type="entry name" value="NAD(P)-dependent_oxidoreduct"/>
</dbReference>
<dbReference type="InterPro" id="IPR001509">
    <property type="entry name" value="Epimerase_deHydtase"/>
</dbReference>
<gene>
    <name evidence="2" type="ORF">NQ491_09845</name>
</gene>
<organism evidence="2 3">
    <name type="scientific">Alistipes ihumii AP11</name>
    <dbReference type="NCBI Taxonomy" id="1211813"/>
    <lineage>
        <taxon>Bacteria</taxon>
        <taxon>Pseudomonadati</taxon>
        <taxon>Bacteroidota</taxon>
        <taxon>Bacteroidia</taxon>
        <taxon>Bacteroidales</taxon>
        <taxon>Rikenellaceae</taxon>
        <taxon>Alistipes</taxon>
    </lineage>
</organism>
<dbReference type="Proteomes" id="UP001059295">
    <property type="component" value="Chromosome"/>
</dbReference>
<evidence type="ECO:0000259" key="1">
    <source>
        <dbReference type="Pfam" id="PF01370"/>
    </source>
</evidence>
<dbReference type="RefSeq" id="WP_019245732.1">
    <property type="nucleotide sequence ID" value="NZ_CAPH01000009.1"/>
</dbReference>
<dbReference type="GeneID" id="82892037"/>
<protein>
    <submittedName>
        <fullName evidence="2">NAD-dependent epimerase/dehydratase family protein</fullName>
    </submittedName>
</protein>
<dbReference type="PANTHER" id="PTHR48079">
    <property type="entry name" value="PROTEIN YEEZ"/>
    <property type="match status" value="1"/>
</dbReference>
<proteinExistence type="predicted"/>
<dbReference type="EMBL" id="CP102294">
    <property type="protein sequence ID" value="UWN56944.1"/>
    <property type="molecule type" value="Genomic_DNA"/>
</dbReference>
<dbReference type="SUPFAM" id="SSF51735">
    <property type="entry name" value="NAD(P)-binding Rossmann-fold domains"/>
    <property type="match status" value="1"/>
</dbReference>
<evidence type="ECO:0000313" key="3">
    <source>
        <dbReference type="Proteomes" id="UP001059295"/>
    </source>
</evidence>
<dbReference type="Pfam" id="PF01370">
    <property type="entry name" value="Epimerase"/>
    <property type="match status" value="1"/>
</dbReference>
<reference evidence="2" key="1">
    <citation type="journal article" date="2022" name="Cell">
        <title>Design, construction, and in vivo augmentation of a complex gut microbiome.</title>
        <authorList>
            <person name="Cheng A.G."/>
            <person name="Ho P.Y."/>
            <person name="Aranda-Diaz A."/>
            <person name="Jain S."/>
            <person name="Yu F.B."/>
            <person name="Meng X."/>
            <person name="Wang M."/>
            <person name="Iakiviak M."/>
            <person name="Nagashima K."/>
            <person name="Zhao A."/>
            <person name="Murugkar P."/>
            <person name="Patil A."/>
            <person name="Atabakhsh K."/>
            <person name="Weakley A."/>
            <person name="Yan J."/>
            <person name="Brumbaugh A.R."/>
            <person name="Higginbottom S."/>
            <person name="Dimas A."/>
            <person name="Shiver A.L."/>
            <person name="Deutschbauer A."/>
            <person name="Neff N."/>
            <person name="Sonnenburg J.L."/>
            <person name="Huang K.C."/>
            <person name="Fischbach M.A."/>
        </authorList>
    </citation>
    <scope>NUCLEOTIDE SEQUENCE</scope>
    <source>
        <strain evidence="2">AP11</strain>
    </source>
</reference>
<dbReference type="InterPro" id="IPR036291">
    <property type="entry name" value="NAD(P)-bd_dom_sf"/>
</dbReference>
<name>A0ABY5UZW4_9BACT</name>
<feature type="domain" description="NAD-dependent epimerase/dehydratase" evidence="1">
    <location>
        <begin position="9"/>
        <end position="239"/>
    </location>
</feature>
<dbReference type="PANTHER" id="PTHR48079:SF6">
    <property type="entry name" value="NAD(P)-BINDING DOMAIN-CONTAINING PROTEIN-RELATED"/>
    <property type="match status" value="1"/>
</dbReference>